<accession>H8YYH9</accession>
<reference evidence="2" key="1">
    <citation type="submission" date="2011-06" db="EMBL/GenBank/DDBJ databases">
        <authorList>
            <consortium name="US DOE Joint Genome Institute (JGI-PGF)"/>
            <person name="Lucas S."/>
            <person name="Han J."/>
            <person name="Lapidus A."/>
            <person name="Cheng J.-F."/>
            <person name="Goodwin L."/>
            <person name="Pitluck S."/>
            <person name="Peters L."/>
            <person name="Land M.L."/>
            <person name="Hauser L."/>
            <person name="Vogl K."/>
            <person name="Liu Z."/>
            <person name="Overmann J."/>
            <person name="Frigaard N.-U."/>
            <person name="Bryant D.A."/>
            <person name="Woyke T.J."/>
        </authorList>
    </citation>
    <scope>NUCLEOTIDE SEQUENCE [LARGE SCALE GENOMIC DNA]</scope>
    <source>
        <strain evidence="2">970</strain>
    </source>
</reference>
<dbReference type="RefSeq" id="WP_009147588.1">
    <property type="nucleotide sequence ID" value="NZ_CP121471.1"/>
</dbReference>
<organism evidence="1 2">
    <name type="scientific">Thiorhodovibrio frisius</name>
    <dbReference type="NCBI Taxonomy" id="631362"/>
    <lineage>
        <taxon>Bacteria</taxon>
        <taxon>Pseudomonadati</taxon>
        <taxon>Pseudomonadota</taxon>
        <taxon>Gammaproteobacteria</taxon>
        <taxon>Chromatiales</taxon>
        <taxon>Chromatiaceae</taxon>
        <taxon>Thiorhodovibrio</taxon>
    </lineage>
</organism>
<keyword evidence="2" id="KW-1185">Reference proteome</keyword>
<reference evidence="1 2" key="2">
    <citation type="submission" date="2011-11" db="EMBL/GenBank/DDBJ databases">
        <authorList>
            <consortium name="US DOE Joint Genome Institute"/>
            <person name="Lucas S."/>
            <person name="Han J."/>
            <person name="Lapidus A."/>
            <person name="Cheng J.-F."/>
            <person name="Goodwin L."/>
            <person name="Pitluck S."/>
            <person name="Peters L."/>
            <person name="Ovchinnikova G."/>
            <person name="Zhang X."/>
            <person name="Detter J.C."/>
            <person name="Han C."/>
            <person name="Tapia R."/>
            <person name="Land M."/>
            <person name="Hauser L."/>
            <person name="Kyrpides N."/>
            <person name="Ivanova N."/>
            <person name="Pagani I."/>
            <person name="Vogl K."/>
            <person name="Liu Z."/>
            <person name="Overmann J."/>
            <person name="Frigaard N.-U."/>
            <person name="Bryant D."/>
            <person name="Woyke T."/>
        </authorList>
    </citation>
    <scope>NUCLEOTIDE SEQUENCE [LARGE SCALE GENOMIC DNA]</scope>
    <source>
        <strain evidence="1 2">970</strain>
    </source>
</reference>
<evidence type="ECO:0000313" key="1">
    <source>
        <dbReference type="EMBL" id="EIC23505.1"/>
    </source>
</evidence>
<gene>
    <name evidence="1" type="ORF">Thi970DRAFT_01176</name>
</gene>
<proteinExistence type="predicted"/>
<dbReference type="OrthoDB" id="5740743at2"/>
<protein>
    <submittedName>
        <fullName evidence="1">Uncharacterized protein</fullName>
    </submittedName>
</protein>
<sequence>MAELEQIEMSRYRDELAHDLRHLVKKYCRIMAWEVPELDEKRANQLIIDAMRGALKNIDQNS</sequence>
<name>H8YYH9_9GAMM</name>
<dbReference type="Proteomes" id="UP000002964">
    <property type="component" value="Unassembled WGS sequence"/>
</dbReference>
<dbReference type="AlphaFoldDB" id="H8YYH9"/>
<dbReference type="EMBL" id="JH603168">
    <property type="protein sequence ID" value="EIC23505.1"/>
    <property type="molecule type" value="Genomic_DNA"/>
</dbReference>
<dbReference type="STRING" id="631362.Thi970DRAFT_01176"/>
<dbReference type="HOGENOM" id="CLU_206301_0_0_6"/>
<dbReference type="eggNOG" id="ENOG5033G8J">
    <property type="taxonomic scope" value="Bacteria"/>
</dbReference>
<evidence type="ECO:0000313" key="2">
    <source>
        <dbReference type="Proteomes" id="UP000002964"/>
    </source>
</evidence>